<dbReference type="GO" id="GO:0008270">
    <property type="term" value="F:zinc ion binding"/>
    <property type="evidence" value="ECO:0007669"/>
    <property type="project" value="UniProtKB-KW"/>
</dbReference>
<dbReference type="GO" id="GO:0005634">
    <property type="term" value="C:nucleus"/>
    <property type="evidence" value="ECO:0007669"/>
    <property type="project" value="TreeGrafter"/>
</dbReference>
<dbReference type="GO" id="GO:0008327">
    <property type="term" value="F:methyl-CpG binding"/>
    <property type="evidence" value="ECO:0007669"/>
    <property type="project" value="TreeGrafter"/>
</dbReference>
<evidence type="ECO:0000256" key="4">
    <source>
        <dbReference type="ARBA" id="ARBA00022771"/>
    </source>
</evidence>
<feature type="region of interest" description="Disordered" evidence="8">
    <location>
        <begin position="1"/>
        <end position="77"/>
    </location>
</feature>
<evidence type="ECO:0000313" key="11">
    <source>
        <dbReference type="Proteomes" id="UP000235965"/>
    </source>
</evidence>
<keyword evidence="11" id="KW-1185">Reference proteome</keyword>
<dbReference type="AlphaFoldDB" id="A0A2J7PPJ5"/>
<feature type="domain" description="CXXC-type" evidence="9">
    <location>
        <begin position="377"/>
        <end position="417"/>
    </location>
</feature>
<feature type="compositionally biased region" description="Gly residues" evidence="8">
    <location>
        <begin position="18"/>
        <end position="27"/>
    </location>
</feature>
<evidence type="ECO:0000256" key="8">
    <source>
        <dbReference type="SAM" id="MobiDB-lite"/>
    </source>
</evidence>
<reference evidence="10 11" key="1">
    <citation type="submission" date="2017-12" db="EMBL/GenBank/DDBJ databases">
        <title>Hemimetabolous genomes reveal molecular basis of termite eusociality.</title>
        <authorList>
            <person name="Harrison M.C."/>
            <person name="Jongepier E."/>
            <person name="Robertson H.M."/>
            <person name="Arning N."/>
            <person name="Bitard-Feildel T."/>
            <person name="Chao H."/>
            <person name="Childers C.P."/>
            <person name="Dinh H."/>
            <person name="Doddapaneni H."/>
            <person name="Dugan S."/>
            <person name="Gowin J."/>
            <person name="Greiner C."/>
            <person name="Han Y."/>
            <person name="Hu H."/>
            <person name="Hughes D.S.T."/>
            <person name="Huylmans A.-K."/>
            <person name="Kemena C."/>
            <person name="Kremer L.P.M."/>
            <person name="Lee S.L."/>
            <person name="Lopez-Ezquerra A."/>
            <person name="Mallet L."/>
            <person name="Monroy-Kuhn J.M."/>
            <person name="Moser A."/>
            <person name="Murali S.C."/>
            <person name="Muzny D.M."/>
            <person name="Otani S."/>
            <person name="Piulachs M.-D."/>
            <person name="Poelchau M."/>
            <person name="Qu J."/>
            <person name="Schaub F."/>
            <person name="Wada-Katsumata A."/>
            <person name="Worley K.C."/>
            <person name="Xie Q."/>
            <person name="Ylla G."/>
            <person name="Poulsen M."/>
            <person name="Gibbs R.A."/>
            <person name="Schal C."/>
            <person name="Richards S."/>
            <person name="Belles X."/>
            <person name="Korb J."/>
            <person name="Bornberg-Bauer E."/>
        </authorList>
    </citation>
    <scope>NUCLEOTIDE SEQUENCE [LARGE SCALE GENOMIC DNA]</scope>
    <source>
        <tissue evidence="10">Whole body</tissue>
    </source>
</reference>
<feature type="compositionally biased region" description="Low complexity" evidence="8">
    <location>
        <begin position="61"/>
        <end position="76"/>
    </location>
</feature>
<keyword evidence="6" id="KW-0238">DNA-binding</keyword>
<dbReference type="STRING" id="105785.A0A2J7PPJ5"/>
<dbReference type="InterPro" id="IPR002857">
    <property type="entry name" value="Znf_CXXC"/>
</dbReference>
<dbReference type="GO" id="GO:0005737">
    <property type="term" value="C:cytoplasm"/>
    <property type="evidence" value="ECO:0007669"/>
    <property type="project" value="UniProtKB-SubCell"/>
</dbReference>
<feature type="region of interest" description="Disordered" evidence="8">
    <location>
        <begin position="299"/>
        <end position="385"/>
    </location>
</feature>
<feature type="compositionally biased region" description="Polar residues" evidence="8">
    <location>
        <begin position="359"/>
        <end position="370"/>
    </location>
</feature>
<name>A0A2J7PPJ5_9NEOP</name>
<evidence type="ECO:0000256" key="7">
    <source>
        <dbReference type="PROSITE-ProRule" id="PRU00509"/>
    </source>
</evidence>
<evidence type="ECO:0000259" key="9">
    <source>
        <dbReference type="PROSITE" id="PS51058"/>
    </source>
</evidence>
<comment type="caution">
    <text evidence="10">The sequence shown here is derived from an EMBL/GenBank/DDBJ whole genome shotgun (WGS) entry which is preliminary data.</text>
</comment>
<gene>
    <name evidence="10" type="ORF">B7P43_G16325</name>
</gene>
<evidence type="ECO:0000313" key="10">
    <source>
        <dbReference type="EMBL" id="PNF18267.1"/>
    </source>
</evidence>
<dbReference type="EMBL" id="NEVH01022660">
    <property type="protein sequence ID" value="PNF18267.1"/>
    <property type="molecule type" value="Genomic_DNA"/>
</dbReference>
<proteinExistence type="predicted"/>
<evidence type="ECO:0000256" key="5">
    <source>
        <dbReference type="ARBA" id="ARBA00022833"/>
    </source>
</evidence>
<keyword evidence="2" id="KW-0963">Cytoplasm</keyword>
<evidence type="ECO:0000256" key="2">
    <source>
        <dbReference type="ARBA" id="ARBA00022490"/>
    </source>
</evidence>
<protein>
    <recommendedName>
        <fullName evidence="9">CXXC-type domain-containing protein</fullName>
    </recommendedName>
</protein>
<keyword evidence="4 7" id="KW-0863">Zinc-finger</keyword>
<dbReference type="PANTHER" id="PTHR13419:SF0">
    <property type="entry name" value="CXXC-TYPE DOMAIN-CONTAINING PROTEIN"/>
    <property type="match status" value="1"/>
</dbReference>
<keyword evidence="5" id="KW-0862">Zinc</keyword>
<evidence type="ECO:0000256" key="6">
    <source>
        <dbReference type="ARBA" id="ARBA00023125"/>
    </source>
</evidence>
<comment type="subcellular location">
    <subcellularLocation>
        <location evidence="1">Cytoplasm</location>
    </subcellularLocation>
</comment>
<dbReference type="PANTHER" id="PTHR13419">
    <property type="entry name" value="ZINC FINGER-CONTAINING"/>
    <property type="match status" value="1"/>
</dbReference>
<feature type="compositionally biased region" description="Low complexity" evidence="8">
    <location>
        <begin position="327"/>
        <end position="351"/>
    </location>
</feature>
<dbReference type="Proteomes" id="UP000235965">
    <property type="component" value="Unassembled WGS sequence"/>
</dbReference>
<dbReference type="Pfam" id="PF02008">
    <property type="entry name" value="zf-CXXC"/>
    <property type="match status" value="1"/>
</dbReference>
<dbReference type="OrthoDB" id="8854879at2759"/>
<organism evidence="10 11">
    <name type="scientific">Cryptotermes secundus</name>
    <dbReference type="NCBI Taxonomy" id="105785"/>
    <lineage>
        <taxon>Eukaryota</taxon>
        <taxon>Metazoa</taxon>
        <taxon>Ecdysozoa</taxon>
        <taxon>Arthropoda</taxon>
        <taxon>Hexapoda</taxon>
        <taxon>Insecta</taxon>
        <taxon>Pterygota</taxon>
        <taxon>Neoptera</taxon>
        <taxon>Polyneoptera</taxon>
        <taxon>Dictyoptera</taxon>
        <taxon>Blattodea</taxon>
        <taxon>Blattoidea</taxon>
        <taxon>Termitoidae</taxon>
        <taxon>Kalotermitidae</taxon>
        <taxon>Cryptotermitinae</taxon>
        <taxon>Cryptotermes</taxon>
    </lineage>
</organism>
<sequence>MSEGGSQGPDSLGSAYPGTGGGGGGGYQQQPPSQPPTPSSTVQDTGGYKDEFSGGDVNGTSKSSSSSGLPPFSSFSAADVTEGLGSRLAGDAFAEGFTGRLLDISSWDYYEGLTGRLLDRGDGIPMLVPQPQYRPWESKAPDDSFSASAAANKLPSFQSQFNAFPQEQTVTGNNGEVLTTLTAASPSPSSSSSGLPSFHTLSAVNPRPNYPLVPAPVQAREIPAIQQQFLDERHIQLFAHSQPFGSAHSLNNQPTVTTLKPVTLVTSDYKMPPQQLTQLHHSNFQNPMGVLDVNKMGADGLKFSDSPPRGTDSRKKERRKVRASSLESSTESDGAGSSSVESSGQVAAVSSTAGFKSPLQPSSNTPSVSDSEGEKPVKKKRKRCGECTGCQRKDNCGDCAPCRNDKSHQICKMRRCEKLTEKKVGNEYPNYCQL</sequence>
<evidence type="ECO:0000256" key="1">
    <source>
        <dbReference type="ARBA" id="ARBA00004496"/>
    </source>
</evidence>
<evidence type="ECO:0000256" key="3">
    <source>
        <dbReference type="ARBA" id="ARBA00022723"/>
    </source>
</evidence>
<dbReference type="InParanoid" id="A0A2J7PPJ5"/>
<dbReference type="InterPro" id="IPR040388">
    <property type="entry name" value="CXXC4/CXXC5"/>
</dbReference>
<accession>A0A2J7PPJ5</accession>
<dbReference type="PROSITE" id="PS51058">
    <property type="entry name" value="ZF_CXXC"/>
    <property type="match status" value="1"/>
</dbReference>
<keyword evidence="3" id="KW-0479">Metal-binding</keyword>